<comment type="caution">
    <text evidence="2">The sequence shown here is derived from an EMBL/GenBank/DDBJ whole genome shotgun (WGS) entry which is preliminary data.</text>
</comment>
<accession>A0ABT8T3X0</accession>
<dbReference type="Pfam" id="PF12146">
    <property type="entry name" value="Hydrolase_4"/>
    <property type="match status" value="1"/>
</dbReference>
<dbReference type="GO" id="GO:0016787">
    <property type="term" value="F:hydrolase activity"/>
    <property type="evidence" value="ECO:0007669"/>
    <property type="project" value="UniProtKB-KW"/>
</dbReference>
<protein>
    <submittedName>
        <fullName evidence="2">Alpha/beta fold hydrolase</fullName>
    </submittedName>
</protein>
<organism evidence="2 3">
    <name type="scientific">Rhizobium oryzicola</name>
    <dbReference type="NCBI Taxonomy" id="1232668"/>
    <lineage>
        <taxon>Bacteria</taxon>
        <taxon>Pseudomonadati</taxon>
        <taxon>Pseudomonadota</taxon>
        <taxon>Alphaproteobacteria</taxon>
        <taxon>Hyphomicrobiales</taxon>
        <taxon>Rhizobiaceae</taxon>
        <taxon>Rhizobium/Agrobacterium group</taxon>
        <taxon>Rhizobium</taxon>
    </lineage>
</organism>
<reference evidence="2" key="1">
    <citation type="journal article" date="2015" name="Int. J. Syst. Evol. Microbiol.">
        <title>Rhizobium oryzicola sp. nov., potential plant-growth-promoting endophytic bacteria isolated from rice roots.</title>
        <authorList>
            <person name="Zhang X.X."/>
            <person name="Gao J.S."/>
            <person name="Cao Y.H."/>
            <person name="Sheirdil R.A."/>
            <person name="Wang X.C."/>
            <person name="Zhang L."/>
        </authorList>
    </citation>
    <scope>NUCLEOTIDE SEQUENCE</scope>
    <source>
        <strain evidence="2">05753</strain>
    </source>
</reference>
<reference evidence="2" key="2">
    <citation type="submission" date="2023-07" db="EMBL/GenBank/DDBJ databases">
        <authorList>
            <person name="Sun H."/>
        </authorList>
    </citation>
    <scope>NUCLEOTIDE SEQUENCE</scope>
    <source>
        <strain evidence="2">05753</strain>
    </source>
</reference>
<sequence length="309" mass="34880">MSHIQSVEIICIDGTRLAGDLWLSHSAALGRVIINPATGVAARYYHRYAAFLAGHGFDVLTYDYRGIGRSRPSKLRGCGYRWRDWGELDFDAALRFMEGKEGNNPILVVGHSIGGFLIGLAKSAPLVERALTVGAQYAWWGDYASKRRRALFWKWHVMMPIITAGFGYFPGKRLGWLEDLPAGVAYEWSFRGPRFETSHPRRDRQEVMQRFASVKAEILALTVSDDELGTPDAVRRTLAYFSGSRKTTVMLEPADYGRASIGHFGLFHDSHASGFWLDTLLWLRDGRNPWPDRVFANGSEKSSFTKELR</sequence>
<dbReference type="Gene3D" id="3.40.50.1820">
    <property type="entry name" value="alpha/beta hydrolase"/>
    <property type="match status" value="1"/>
</dbReference>
<dbReference type="PIRSF" id="PIRSF037442">
    <property type="entry name" value="UCP037442_abhydr"/>
    <property type="match status" value="1"/>
</dbReference>
<dbReference type="InterPro" id="IPR017208">
    <property type="entry name" value="UCP037442_abhydr"/>
</dbReference>
<dbReference type="InterPro" id="IPR022742">
    <property type="entry name" value="Hydrolase_4"/>
</dbReference>
<evidence type="ECO:0000313" key="2">
    <source>
        <dbReference type="EMBL" id="MDO1585449.1"/>
    </source>
</evidence>
<name>A0ABT8T3X0_9HYPH</name>
<dbReference type="Proteomes" id="UP001169006">
    <property type="component" value="Unassembled WGS sequence"/>
</dbReference>
<keyword evidence="3" id="KW-1185">Reference proteome</keyword>
<evidence type="ECO:0000259" key="1">
    <source>
        <dbReference type="Pfam" id="PF12146"/>
    </source>
</evidence>
<proteinExistence type="predicted"/>
<dbReference type="SUPFAM" id="SSF53474">
    <property type="entry name" value="alpha/beta-Hydrolases"/>
    <property type="match status" value="1"/>
</dbReference>
<feature type="domain" description="Serine aminopeptidase S33" evidence="1">
    <location>
        <begin position="32"/>
        <end position="118"/>
    </location>
</feature>
<dbReference type="InterPro" id="IPR029058">
    <property type="entry name" value="AB_hydrolase_fold"/>
</dbReference>
<gene>
    <name evidence="2" type="ORF">Q2T52_25445</name>
</gene>
<keyword evidence="2" id="KW-0378">Hydrolase</keyword>
<dbReference type="EMBL" id="JAUKWQ010000015">
    <property type="protein sequence ID" value="MDO1585449.1"/>
    <property type="molecule type" value="Genomic_DNA"/>
</dbReference>
<evidence type="ECO:0000313" key="3">
    <source>
        <dbReference type="Proteomes" id="UP001169006"/>
    </source>
</evidence>
<dbReference type="RefSeq" id="WP_302079733.1">
    <property type="nucleotide sequence ID" value="NZ_JAUKWQ010000015.1"/>
</dbReference>